<accession>A0A1F8GGP5</accession>
<dbReference type="AlphaFoldDB" id="A0A1F8GGP5"/>
<sequence length="86" mass="9972">MYERRLRAAGVLKKRIDPKRTFASLSKDEILAHAYFLTDDLKEFVSNPEKKRKTGSHLTVIQMCLSFAGWYTLEDLMNHNRPDAVS</sequence>
<organism evidence="1 2">
    <name type="scientific">Candidatus Yanofskybacteria bacterium RIFCSPLOWO2_01_FULL_43_22</name>
    <dbReference type="NCBI Taxonomy" id="1802695"/>
    <lineage>
        <taxon>Bacteria</taxon>
        <taxon>Candidatus Yanofskyibacteriota</taxon>
    </lineage>
</organism>
<dbReference type="EMBL" id="MGKJ01000014">
    <property type="protein sequence ID" value="OGN23876.1"/>
    <property type="molecule type" value="Genomic_DNA"/>
</dbReference>
<name>A0A1F8GGP5_9BACT</name>
<protein>
    <submittedName>
        <fullName evidence="1">Uncharacterized protein</fullName>
    </submittedName>
</protein>
<proteinExistence type="predicted"/>
<gene>
    <name evidence="1" type="ORF">A3A13_02180</name>
</gene>
<comment type="caution">
    <text evidence="1">The sequence shown here is derived from an EMBL/GenBank/DDBJ whole genome shotgun (WGS) entry which is preliminary data.</text>
</comment>
<dbReference type="Proteomes" id="UP000178911">
    <property type="component" value="Unassembled WGS sequence"/>
</dbReference>
<reference evidence="1 2" key="1">
    <citation type="journal article" date="2016" name="Nat. Commun.">
        <title>Thousands of microbial genomes shed light on interconnected biogeochemical processes in an aquifer system.</title>
        <authorList>
            <person name="Anantharaman K."/>
            <person name="Brown C.T."/>
            <person name="Hug L.A."/>
            <person name="Sharon I."/>
            <person name="Castelle C.J."/>
            <person name="Probst A.J."/>
            <person name="Thomas B.C."/>
            <person name="Singh A."/>
            <person name="Wilkins M.J."/>
            <person name="Karaoz U."/>
            <person name="Brodie E.L."/>
            <person name="Williams K.H."/>
            <person name="Hubbard S.S."/>
            <person name="Banfield J.F."/>
        </authorList>
    </citation>
    <scope>NUCLEOTIDE SEQUENCE [LARGE SCALE GENOMIC DNA]</scope>
</reference>
<evidence type="ECO:0000313" key="1">
    <source>
        <dbReference type="EMBL" id="OGN23876.1"/>
    </source>
</evidence>
<evidence type="ECO:0000313" key="2">
    <source>
        <dbReference type="Proteomes" id="UP000178911"/>
    </source>
</evidence>